<dbReference type="PANTHER" id="PTHR42802:SF1">
    <property type="entry name" value="L-ORNITHINE N(5)-MONOOXYGENASE"/>
    <property type="match status" value="1"/>
</dbReference>
<comment type="caution">
    <text evidence="8">The sequence shown here is derived from an EMBL/GenBank/DDBJ whole genome shotgun (WGS) entry which is preliminary data.</text>
</comment>
<accession>A0ABX0U6J2</accession>
<organism evidence="8 9">
    <name type="scientific">Wenyingzhuangia heitensis</name>
    <dbReference type="NCBI Taxonomy" id="1487859"/>
    <lineage>
        <taxon>Bacteria</taxon>
        <taxon>Pseudomonadati</taxon>
        <taxon>Bacteroidota</taxon>
        <taxon>Flavobacteriia</taxon>
        <taxon>Flavobacteriales</taxon>
        <taxon>Flavobacteriaceae</taxon>
        <taxon>Wenyingzhuangia</taxon>
    </lineage>
</organism>
<dbReference type="Gene3D" id="3.50.50.60">
    <property type="entry name" value="FAD/NAD(P)-binding domain"/>
    <property type="match status" value="1"/>
</dbReference>
<comment type="similarity">
    <text evidence="3">Belongs to the lysine N(6)-hydroxylase/L-ornithine N(5)-oxygenase family.</text>
</comment>
<evidence type="ECO:0000256" key="4">
    <source>
        <dbReference type="ARBA" id="ARBA00022630"/>
    </source>
</evidence>
<name>A0ABX0U6J2_9FLAO</name>
<comment type="cofactor">
    <cofactor evidence="1">
        <name>FAD</name>
        <dbReference type="ChEBI" id="CHEBI:57692"/>
    </cofactor>
</comment>
<evidence type="ECO:0000256" key="5">
    <source>
        <dbReference type="ARBA" id="ARBA00022827"/>
    </source>
</evidence>
<evidence type="ECO:0000256" key="7">
    <source>
        <dbReference type="ARBA" id="ARBA00023002"/>
    </source>
</evidence>
<evidence type="ECO:0000256" key="6">
    <source>
        <dbReference type="ARBA" id="ARBA00022857"/>
    </source>
</evidence>
<dbReference type="GO" id="GO:0047091">
    <property type="term" value="F:L-lysine 6-monooxygenase (NADPH) activity"/>
    <property type="evidence" value="ECO:0007669"/>
    <property type="project" value="UniProtKB-EC"/>
</dbReference>
<reference evidence="8 9" key="1">
    <citation type="submission" date="2020-03" db="EMBL/GenBank/DDBJ databases">
        <title>Genomic Encyclopedia of Type Strains, Phase IV (KMG-IV): sequencing the most valuable type-strain genomes for metagenomic binning, comparative biology and taxonomic classification.</title>
        <authorList>
            <person name="Goeker M."/>
        </authorList>
    </citation>
    <scope>NUCLEOTIDE SEQUENCE [LARGE SCALE GENOMIC DNA]</scope>
    <source>
        <strain evidence="8 9">DSM 101599</strain>
    </source>
</reference>
<dbReference type="InterPro" id="IPR025700">
    <property type="entry name" value="Lys/Orn_oxygenase"/>
</dbReference>
<keyword evidence="7 8" id="KW-0560">Oxidoreductase</keyword>
<dbReference type="Proteomes" id="UP000745859">
    <property type="component" value="Unassembled WGS sequence"/>
</dbReference>
<gene>
    <name evidence="8" type="ORF">FHR24_000898</name>
</gene>
<keyword evidence="5" id="KW-0274">FAD</keyword>
<dbReference type="EMBL" id="JAASQL010000001">
    <property type="protein sequence ID" value="NIJ44459.1"/>
    <property type="molecule type" value="Genomic_DNA"/>
</dbReference>
<dbReference type="RefSeq" id="WP_167184462.1">
    <property type="nucleotide sequence ID" value="NZ_JAASQL010000001.1"/>
</dbReference>
<evidence type="ECO:0000256" key="2">
    <source>
        <dbReference type="ARBA" id="ARBA00004924"/>
    </source>
</evidence>
<proteinExistence type="inferred from homology"/>
<keyword evidence="9" id="KW-1185">Reference proteome</keyword>
<comment type="pathway">
    <text evidence="2">Siderophore biosynthesis.</text>
</comment>
<dbReference type="SUPFAM" id="SSF51905">
    <property type="entry name" value="FAD/NAD(P)-binding domain"/>
    <property type="match status" value="2"/>
</dbReference>
<dbReference type="PANTHER" id="PTHR42802">
    <property type="entry name" value="MONOOXYGENASE"/>
    <property type="match status" value="1"/>
</dbReference>
<evidence type="ECO:0000313" key="9">
    <source>
        <dbReference type="Proteomes" id="UP000745859"/>
    </source>
</evidence>
<keyword evidence="6" id="KW-0521">NADP</keyword>
<keyword evidence="4" id="KW-0285">Flavoprotein</keyword>
<protein>
    <submittedName>
        <fullName evidence="8">Lysine N6-hydroxylase</fullName>
        <ecNumber evidence="8">1.14.13.59</ecNumber>
    </submittedName>
</protein>
<evidence type="ECO:0000256" key="1">
    <source>
        <dbReference type="ARBA" id="ARBA00001974"/>
    </source>
</evidence>
<evidence type="ECO:0000313" key="8">
    <source>
        <dbReference type="EMBL" id="NIJ44459.1"/>
    </source>
</evidence>
<evidence type="ECO:0000256" key="3">
    <source>
        <dbReference type="ARBA" id="ARBA00007588"/>
    </source>
</evidence>
<dbReference type="InterPro" id="IPR036188">
    <property type="entry name" value="FAD/NAD-bd_sf"/>
</dbReference>
<dbReference type="Pfam" id="PF13434">
    <property type="entry name" value="Lys_Orn_oxgnase"/>
    <property type="match status" value="1"/>
</dbReference>
<dbReference type="EC" id="1.14.13.59" evidence="8"/>
<sequence length="442" mass="51772">MENIKIIDYIGVGLGPFNIGLAALSEKTKLKSLFFDQKDTFDWHPGMLLNDAHLQVPFIADFVSLADPTSPFSFLNYLKENNRIYKFYIRENFYILRKEYNKYCIWVLEQLNNCKFNHRVEQIHKVDNYYKVLVKNKKTKNIETYYAKHIVLGVGTSPWIPDFAKKLNKDQCIHTGSYLFHKSEILKQKKISIIGGGQSAAEIFMDLLTTQENYDFKLEWYTRSERFSPLEYSKLTLEMTSPEYVDYFYELPQAKKNVLNQEHKFLYKGINFDLINAIYDVLYEKSVENDLDNVIIKGCIELKDVLSMDNGDIELSLKQTQTHESYTDETSFIVMATGYKSTIPSFLKPIKELILWDTPEKYKARRNYSIDIDERIFVQNAEQNTHGFVTPDLGMSAYRNSIILNQILGKPFYKVDTRIAFQEFGTPKQHKKENFILNKVNV</sequence>